<dbReference type="Proteomes" id="UP000236509">
    <property type="component" value="Unassembled WGS sequence"/>
</dbReference>
<accession>A0A7U7JSS2</accession>
<protein>
    <submittedName>
        <fullName evidence="1">Uncharacterized protein</fullName>
    </submittedName>
</protein>
<dbReference type="EMBL" id="CVOU01000015">
    <property type="protein sequence ID" value="CRI21281.1"/>
    <property type="molecule type" value="Genomic_DNA"/>
</dbReference>
<dbReference type="AlphaFoldDB" id="A0A7U7JSS2"/>
<proteinExistence type="predicted"/>
<gene>
    <name evidence="1" type="ORF">BN1326_30222</name>
</gene>
<organism evidence="1 2">
    <name type="scientific">Staphylococcus argenteus</name>
    <dbReference type="NCBI Taxonomy" id="985002"/>
    <lineage>
        <taxon>Bacteria</taxon>
        <taxon>Bacillati</taxon>
        <taxon>Bacillota</taxon>
        <taxon>Bacilli</taxon>
        <taxon>Bacillales</taxon>
        <taxon>Staphylococcaceae</taxon>
        <taxon>Staphylococcus</taxon>
    </lineage>
</organism>
<keyword evidence="2" id="KW-1185">Reference proteome</keyword>
<reference evidence="1 2" key="1">
    <citation type="submission" date="2015-04" db="EMBL/GenBank/DDBJ databases">
        <authorList>
            <person name="Cao L."/>
            <person name="Gao C.H."/>
        </authorList>
    </citation>
    <scope>NUCLEOTIDE SEQUENCE [LARGE SCALE GENOMIC DNA]</scope>
    <source>
        <strain evidence="1 2">SH3</strain>
    </source>
</reference>
<evidence type="ECO:0000313" key="2">
    <source>
        <dbReference type="Proteomes" id="UP000236509"/>
    </source>
</evidence>
<comment type="caution">
    <text evidence="1">The sequence shown here is derived from an EMBL/GenBank/DDBJ whole genome shotgun (WGS) entry which is preliminary data.</text>
</comment>
<sequence>MNQHFINIQLMNPIATDITFSILVIHSTRHIIQCSNLIGQLETQPFSP</sequence>
<evidence type="ECO:0000313" key="1">
    <source>
        <dbReference type="EMBL" id="CRI21281.1"/>
    </source>
</evidence>
<name>A0A7U7JSS2_9STAP</name>